<evidence type="ECO:0000256" key="1">
    <source>
        <dbReference type="SAM" id="MobiDB-lite"/>
    </source>
</evidence>
<feature type="compositionally biased region" description="Low complexity" evidence="1">
    <location>
        <begin position="238"/>
        <end position="254"/>
    </location>
</feature>
<dbReference type="OrthoDB" id="9807787at2"/>
<dbReference type="Proteomes" id="UP000184395">
    <property type="component" value="Unassembled WGS sequence"/>
</dbReference>
<dbReference type="Pfam" id="PF04403">
    <property type="entry name" value="PqiA"/>
    <property type="match status" value="1"/>
</dbReference>
<reference evidence="3 6" key="2">
    <citation type="submission" date="2023-07" db="EMBL/GenBank/DDBJ databases">
        <title>Sorghum-associated microbial communities from plants grown in Nebraska, USA.</title>
        <authorList>
            <person name="Schachtman D."/>
        </authorList>
    </citation>
    <scope>NUCLEOTIDE SEQUENCE [LARGE SCALE GENOMIC DNA]</scope>
    <source>
        <strain evidence="3 6">DS1316</strain>
    </source>
</reference>
<feature type="transmembrane region" description="Helical" evidence="2">
    <location>
        <begin position="139"/>
        <end position="158"/>
    </location>
</feature>
<keyword evidence="2" id="KW-1133">Transmembrane helix</keyword>
<reference evidence="4 5" key="1">
    <citation type="submission" date="2016-11" db="EMBL/GenBank/DDBJ databases">
        <authorList>
            <person name="Jaros S."/>
            <person name="Januszkiewicz K."/>
            <person name="Wedrychowicz H."/>
        </authorList>
    </citation>
    <scope>NUCLEOTIDE SEQUENCE [LARGE SCALE GENOMIC DNA]</scope>
    <source>
        <strain evidence="4 5">LMG 20594</strain>
    </source>
</reference>
<dbReference type="Proteomes" id="UP001264340">
    <property type="component" value="Unassembled WGS sequence"/>
</dbReference>
<accession>A0A1M6MGF2</accession>
<feature type="transmembrane region" description="Helical" evidence="2">
    <location>
        <begin position="170"/>
        <end position="188"/>
    </location>
</feature>
<dbReference type="AlphaFoldDB" id="A0A1M6MGF2"/>
<name>A0A1M6MGF2_9BURK</name>
<keyword evidence="6" id="KW-1185">Reference proteome</keyword>
<organism evidence="4 5">
    <name type="scientific">Paraburkholderia terricola</name>
    <dbReference type="NCBI Taxonomy" id="169427"/>
    <lineage>
        <taxon>Bacteria</taxon>
        <taxon>Pseudomonadati</taxon>
        <taxon>Pseudomonadota</taxon>
        <taxon>Betaproteobacteria</taxon>
        <taxon>Burkholderiales</taxon>
        <taxon>Burkholderiaceae</taxon>
        <taxon>Paraburkholderia</taxon>
    </lineage>
</organism>
<keyword evidence="2" id="KW-0472">Membrane</keyword>
<feature type="region of interest" description="Disordered" evidence="1">
    <location>
        <begin position="204"/>
        <end position="263"/>
    </location>
</feature>
<sequence>MDHENLIACHECDTLFRKPTLVGRKVARCPRCGATLYSGVSRKLDSICAMTLGALITFLIAQGFPIVELEANGITSQTTLFGALVALWNEDMQIVAVMVFCSTVLFPLTELVALLYVLIPLRAGHVPPAFNQVLRAIQFVRPWGMIEVFMLGVLITIVKMVSLARVIPEAALFAFGALTLMFAVVVTFDPRILWDLADELGAGTRRPRPRTAADSAAAAVSSVAGPPAPPGMHNAGRSAVQSAAQTPASPASPRGAPPKPRHG</sequence>
<dbReference type="EMBL" id="FRAB01000007">
    <property type="protein sequence ID" value="SHJ82466.1"/>
    <property type="molecule type" value="Genomic_DNA"/>
</dbReference>
<keyword evidence="2" id="KW-0812">Transmembrane</keyword>
<dbReference type="RefSeq" id="WP_073428236.1">
    <property type="nucleotide sequence ID" value="NZ_CADFGY010000005.1"/>
</dbReference>
<protein>
    <submittedName>
        <fullName evidence="4">Paraquat-inducible protein A</fullName>
    </submittedName>
</protein>
<gene>
    <name evidence="3" type="ORF">J2804_001139</name>
    <name evidence="4" type="ORF">SAMN05192548_1007137</name>
</gene>
<feature type="compositionally biased region" description="Low complexity" evidence="1">
    <location>
        <begin position="210"/>
        <end position="225"/>
    </location>
</feature>
<feature type="transmembrane region" description="Helical" evidence="2">
    <location>
        <begin position="95"/>
        <end position="119"/>
    </location>
</feature>
<evidence type="ECO:0000313" key="5">
    <source>
        <dbReference type="Proteomes" id="UP000184395"/>
    </source>
</evidence>
<dbReference type="EMBL" id="JAVDRP010000002">
    <property type="protein sequence ID" value="MDR6407751.1"/>
    <property type="molecule type" value="Genomic_DNA"/>
</dbReference>
<feature type="transmembrane region" description="Helical" evidence="2">
    <location>
        <begin position="47"/>
        <end position="65"/>
    </location>
</feature>
<evidence type="ECO:0000256" key="2">
    <source>
        <dbReference type="SAM" id="Phobius"/>
    </source>
</evidence>
<proteinExistence type="predicted"/>
<evidence type="ECO:0000313" key="6">
    <source>
        <dbReference type="Proteomes" id="UP001264340"/>
    </source>
</evidence>
<evidence type="ECO:0000313" key="4">
    <source>
        <dbReference type="EMBL" id="SHJ82466.1"/>
    </source>
</evidence>
<dbReference type="STRING" id="169427.SAMN05192548_1007137"/>
<dbReference type="InterPro" id="IPR007498">
    <property type="entry name" value="PqiA-like"/>
</dbReference>
<evidence type="ECO:0000313" key="3">
    <source>
        <dbReference type="EMBL" id="MDR6407751.1"/>
    </source>
</evidence>